<dbReference type="Proteomes" id="UP000829398">
    <property type="component" value="Chromosome 7"/>
</dbReference>
<protein>
    <submittedName>
        <fullName evidence="1">Flavone 3'-O-methyltransferase 1</fullName>
    </submittedName>
</protein>
<evidence type="ECO:0000313" key="2">
    <source>
        <dbReference type="Proteomes" id="UP000829398"/>
    </source>
</evidence>
<name>A0ACB8JKY0_CITSI</name>
<organism evidence="1 2">
    <name type="scientific">Citrus sinensis</name>
    <name type="common">Sweet orange</name>
    <name type="synonym">Citrus aurantium var. sinensis</name>
    <dbReference type="NCBI Taxonomy" id="2711"/>
    <lineage>
        <taxon>Eukaryota</taxon>
        <taxon>Viridiplantae</taxon>
        <taxon>Streptophyta</taxon>
        <taxon>Embryophyta</taxon>
        <taxon>Tracheophyta</taxon>
        <taxon>Spermatophyta</taxon>
        <taxon>Magnoliopsida</taxon>
        <taxon>eudicotyledons</taxon>
        <taxon>Gunneridae</taxon>
        <taxon>Pentapetalae</taxon>
        <taxon>rosids</taxon>
        <taxon>malvids</taxon>
        <taxon>Sapindales</taxon>
        <taxon>Rutaceae</taxon>
        <taxon>Aurantioideae</taxon>
        <taxon>Citrus</taxon>
    </lineage>
</organism>
<comment type="caution">
    <text evidence="1">The sequence shown here is derived from an EMBL/GenBank/DDBJ whole genome shotgun (WGS) entry which is preliminary data.</text>
</comment>
<reference evidence="2" key="1">
    <citation type="journal article" date="2023" name="Hortic. Res.">
        <title>A chromosome-level phased genome enabling allele-level studies in sweet orange: a case study on citrus Huanglongbing tolerance.</title>
        <authorList>
            <person name="Wu B."/>
            <person name="Yu Q."/>
            <person name="Deng Z."/>
            <person name="Duan Y."/>
            <person name="Luo F."/>
            <person name="Gmitter F. Jr."/>
        </authorList>
    </citation>
    <scope>NUCLEOTIDE SEQUENCE [LARGE SCALE GENOMIC DNA]</scope>
    <source>
        <strain evidence="2">cv. Valencia</strain>
    </source>
</reference>
<proteinExistence type="predicted"/>
<accession>A0ACB8JKY0</accession>
<sequence>MSSFHDQLMKPPNDEEDFMLIMELAHSSLLPMTMKAIIELGVLEILAKASPSQLSSSEIASQLPTNNQEASTVLDRMLRLLASYSFLTYNLVTNKDGNVCGVYGLASVCRYLLPNEDGVSLAPIFLLAQEKVSVHPWYHLKDCLLEGTLPFIKAHNAKNPFEYAMKDARRRNLFNQSMSNHTALVMKKILEIYKGVEEINQLVDVAGGLGANLSLLVSKYPQIRGINFDSPHVIKDAPSYQGVEHVGGDMFVEVPKGEAIFLKEINFHINLQLILHDWSDDQCVKILKNCYDALPEFGKVIVVDSLIPEPLETDIFSRFVYLLDIQMYTVFPGAKERTAEELKALATKAGFTAVKLVCRAYSWWLVELYK</sequence>
<evidence type="ECO:0000313" key="1">
    <source>
        <dbReference type="EMBL" id="KAH9718221.1"/>
    </source>
</evidence>
<keyword evidence="2" id="KW-1185">Reference proteome</keyword>
<gene>
    <name evidence="1" type="ORF">KPL71_022133</name>
</gene>
<dbReference type="EMBL" id="CM039176">
    <property type="protein sequence ID" value="KAH9718221.1"/>
    <property type="molecule type" value="Genomic_DNA"/>
</dbReference>